<organism evidence="1 2">
    <name type="scientific">Vitis vinifera</name>
    <name type="common">Grape</name>
    <dbReference type="NCBI Taxonomy" id="29760"/>
    <lineage>
        <taxon>Eukaryota</taxon>
        <taxon>Viridiplantae</taxon>
        <taxon>Streptophyta</taxon>
        <taxon>Embryophyta</taxon>
        <taxon>Tracheophyta</taxon>
        <taxon>Spermatophyta</taxon>
        <taxon>Magnoliopsida</taxon>
        <taxon>eudicotyledons</taxon>
        <taxon>Gunneridae</taxon>
        <taxon>Pentapetalae</taxon>
        <taxon>rosids</taxon>
        <taxon>Vitales</taxon>
        <taxon>Vitaceae</taxon>
        <taxon>Viteae</taxon>
        <taxon>Vitis</taxon>
    </lineage>
</organism>
<accession>A0ABY9CXF9</accession>
<proteinExistence type="predicted"/>
<evidence type="ECO:0000313" key="1">
    <source>
        <dbReference type="EMBL" id="WJZ99947.1"/>
    </source>
</evidence>
<protein>
    <submittedName>
        <fullName evidence="1">Uncharacterized protein</fullName>
    </submittedName>
</protein>
<keyword evidence="2" id="KW-1185">Reference proteome</keyword>
<dbReference type="Proteomes" id="UP001227230">
    <property type="component" value="Chromosome 12"/>
</dbReference>
<dbReference type="EMBL" id="CP126659">
    <property type="protein sequence ID" value="WJZ99947.1"/>
    <property type="molecule type" value="Genomic_DNA"/>
</dbReference>
<reference evidence="1 2" key="1">
    <citation type="journal article" date="2023" name="Hortic Res">
        <title>The complete reference genome for grapevine (Vitis vinifera L.) genetics and breeding.</title>
        <authorList>
            <person name="Shi X."/>
            <person name="Cao S."/>
            <person name="Wang X."/>
            <person name="Huang S."/>
            <person name="Wang Y."/>
            <person name="Liu Z."/>
            <person name="Liu W."/>
            <person name="Leng X."/>
            <person name="Peng Y."/>
            <person name="Wang N."/>
            <person name="Wang Y."/>
            <person name="Ma Z."/>
            <person name="Xu X."/>
            <person name="Zhang F."/>
            <person name="Xue H."/>
            <person name="Zhong H."/>
            <person name="Wang Y."/>
            <person name="Zhang K."/>
            <person name="Velt A."/>
            <person name="Avia K."/>
            <person name="Holtgrawe D."/>
            <person name="Grimplet J."/>
            <person name="Matus J.T."/>
            <person name="Ware D."/>
            <person name="Wu X."/>
            <person name="Wang H."/>
            <person name="Liu C."/>
            <person name="Fang Y."/>
            <person name="Rustenholz C."/>
            <person name="Cheng Z."/>
            <person name="Xiao H."/>
            <person name="Zhou Y."/>
        </authorList>
    </citation>
    <scope>NUCLEOTIDE SEQUENCE [LARGE SCALE GENOMIC DNA]</scope>
    <source>
        <strain evidence="2">cv. Pinot noir / PN40024</strain>
        <tissue evidence="1">Leaf</tissue>
    </source>
</reference>
<sequence>MLLKYVGQEEIVPSQTTVKDPGAYDELGRSMLLKSATENVKLSTDLSNLEHEIDGSLFIGECNRESEDDSVSFGLIVMAVNSSSEHDTVAFIFNEGRDEKLSHFQLYSSVETMKNLITCSNALSLSIDTSESEFGDVPNRFIAMRPPYTWRTQLYQTSLSKDVTDRQMSLSCGLRANKETDFPYCMRTFWL</sequence>
<evidence type="ECO:0000313" key="2">
    <source>
        <dbReference type="Proteomes" id="UP001227230"/>
    </source>
</evidence>
<gene>
    <name evidence="1" type="ORF">VitviT2T_018352</name>
</gene>
<name>A0ABY9CXF9_VITVI</name>